<gene>
    <name evidence="1" type="ORF">DFR35_1283</name>
</gene>
<dbReference type="Proteomes" id="UP000268908">
    <property type="component" value="Unassembled WGS sequence"/>
</dbReference>
<evidence type="ECO:0000313" key="2">
    <source>
        <dbReference type="Proteomes" id="UP000268908"/>
    </source>
</evidence>
<dbReference type="InterPro" id="IPR029058">
    <property type="entry name" value="AB_hydrolase_fold"/>
</dbReference>
<dbReference type="SUPFAM" id="SSF53474">
    <property type="entry name" value="alpha/beta-Hydrolases"/>
    <property type="match status" value="1"/>
</dbReference>
<evidence type="ECO:0000313" key="1">
    <source>
        <dbReference type="EMBL" id="RLJ64642.1"/>
    </source>
</evidence>
<sequence>MFARIVMIAAVTFASLGAARAETHLLYLHGCCIRDASDPKAAAYAAVVEELRRSGFTVSFDLKTADVGDSESGLQRKLAATADQVLGLIAAGEFAENITVVGHGLGAATALAASGVIANRRINVILLGGCPANPGIAIDYAKVMGRFLSIVDTQDRESGSCHGRMPEHVFYKESSVSSPEGGSLFLRTDEESLRLWLDPLFSFVTGKTGRGRLR</sequence>
<reference evidence="1 2" key="1">
    <citation type="submission" date="2018-10" db="EMBL/GenBank/DDBJ databases">
        <title>Genomic Encyclopedia of Type Strains, Phase IV (KMG-IV): sequencing the most valuable type-strain genomes for metagenomic binning, comparative biology and taxonomic classification.</title>
        <authorList>
            <person name="Goeker M."/>
        </authorList>
    </citation>
    <scope>NUCLEOTIDE SEQUENCE [LARGE SCALE GENOMIC DNA]</scope>
    <source>
        <strain evidence="1 2">DSM 26916</strain>
    </source>
</reference>
<dbReference type="RefSeq" id="WP_121240842.1">
    <property type="nucleotide sequence ID" value="NZ_BHVV01000006.1"/>
</dbReference>
<dbReference type="EMBL" id="RCCI01000005">
    <property type="protein sequence ID" value="RLJ64642.1"/>
    <property type="molecule type" value="Genomic_DNA"/>
</dbReference>
<organism evidence="1 2">
    <name type="scientific">Sulfurisoma sediminicola</name>
    <dbReference type="NCBI Taxonomy" id="1381557"/>
    <lineage>
        <taxon>Bacteria</taxon>
        <taxon>Pseudomonadati</taxon>
        <taxon>Pseudomonadota</taxon>
        <taxon>Betaproteobacteria</taxon>
        <taxon>Nitrosomonadales</taxon>
        <taxon>Sterolibacteriaceae</taxon>
        <taxon>Sulfurisoma</taxon>
    </lineage>
</organism>
<name>A0A497XCG0_9PROT</name>
<proteinExistence type="predicted"/>
<dbReference type="Gene3D" id="3.40.50.1820">
    <property type="entry name" value="alpha/beta hydrolase"/>
    <property type="match status" value="1"/>
</dbReference>
<comment type="caution">
    <text evidence="1">The sequence shown here is derived from an EMBL/GenBank/DDBJ whole genome shotgun (WGS) entry which is preliminary data.</text>
</comment>
<keyword evidence="2" id="KW-1185">Reference proteome</keyword>
<protein>
    <recommendedName>
        <fullName evidence="3">Alpha/beta hydrolase family protein</fullName>
    </recommendedName>
</protein>
<dbReference type="AlphaFoldDB" id="A0A497XCG0"/>
<accession>A0A497XCG0</accession>
<evidence type="ECO:0008006" key="3">
    <source>
        <dbReference type="Google" id="ProtNLM"/>
    </source>
</evidence>